<evidence type="ECO:0000259" key="1">
    <source>
        <dbReference type="Pfam" id="PF07687"/>
    </source>
</evidence>
<keyword evidence="3" id="KW-1185">Reference proteome</keyword>
<dbReference type="OrthoDB" id="56239at2157"/>
<dbReference type="NCBIfam" id="TIGR01891">
    <property type="entry name" value="amidohydrolases"/>
    <property type="match status" value="1"/>
</dbReference>
<dbReference type="InterPro" id="IPR002933">
    <property type="entry name" value="Peptidase_M20"/>
</dbReference>
<dbReference type="HOGENOM" id="CLU_031812_0_1_2"/>
<dbReference type="RefSeq" id="WP_004068908.1">
    <property type="nucleotide sequence ID" value="NC_022084.1"/>
</dbReference>
<dbReference type="SUPFAM" id="SSF55031">
    <property type="entry name" value="Bacterial exopeptidase dimerisation domain"/>
    <property type="match status" value="1"/>
</dbReference>
<dbReference type="STRING" id="523849.OCC_03978"/>
<dbReference type="Pfam" id="PF01546">
    <property type="entry name" value="Peptidase_M20"/>
    <property type="match status" value="1"/>
</dbReference>
<dbReference type="GO" id="GO:0005737">
    <property type="term" value="C:cytoplasm"/>
    <property type="evidence" value="ECO:0007669"/>
    <property type="project" value="TreeGrafter"/>
</dbReference>
<evidence type="ECO:0000313" key="2">
    <source>
        <dbReference type="EMBL" id="EHR78180.1"/>
    </source>
</evidence>
<dbReference type="InterPro" id="IPR017439">
    <property type="entry name" value="Amidohydrolase"/>
</dbReference>
<evidence type="ECO:0000313" key="3">
    <source>
        <dbReference type="Proteomes" id="UP000015502"/>
    </source>
</evidence>
<dbReference type="PaxDb" id="523849-OCC_03978"/>
<dbReference type="GO" id="GO:0046657">
    <property type="term" value="P:folic acid catabolic process"/>
    <property type="evidence" value="ECO:0007669"/>
    <property type="project" value="TreeGrafter"/>
</dbReference>
<dbReference type="Gene3D" id="3.40.630.10">
    <property type="entry name" value="Zn peptidases"/>
    <property type="match status" value="1"/>
</dbReference>
<dbReference type="InterPro" id="IPR052030">
    <property type="entry name" value="Peptidase_M20/M20A_hydrolases"/>
</dbReference>
<dbReference type="Gene3D" id="3.30.70.360">
    <property type="match status" value="1"/>
</dbReference>
<dbReference type="GO" id="GO:0071713">
    <property type="term" value="F:para-aminobenzoyl-glutamate hydrolase activity"/>
    <property type="evidence" value="ECO:0007669"/>
    <property type="project" value="TreeGrafter"/>
</dbReference>
<dbReference type="GeneID" id="16550197"/>
<dbReference type="EMBL" id="CP006670">
    <property type="protein sequence ID" value="EHR78180.1"/>
    <property type="molecule type" value="Genomic_DNA"/>
</dbReference>
<organism evidence="2 3">
    <name type="scientific">Thermococcus litoralis (strain ATCC 51850 / DSM 5473 / JCM 8560 / NS-C)</name>
    <dbReference type="NCBI Taxonomy" id="523849"/>
    <lineage>
        <taxon>Archaea</taxon>
        <taxon>Methanobacteriati</taxon>
        <taxon>Methanobacteriota</taxon>
        <taxon>Thermococci</taxon>
        <taxon>Thermococcales</taxon>
        <taxon>Thermococcaceae</taxon>
        <taxon>Thermococcus</taxon>
    </lineage>
</organism>
<dbReference type="InterPro" id="IPR011650">
    <property type="entry name" value="Peptidase_M20_dimer"/>
</dbReference>
<dbReference type="InterPro" id="IPR017145">
    <property type="entry name" value="Aminobenzoyl-glu_utiliz_pB"/>
</dbReference>
<dbReference type="KEGG" id="tlt:OCC_03978"/>
<dbReference type="InterPro" id="IPR036264">
    <property type="entry name" value="Bact_exopeptidase_dim_dom"/>
</dbReference>
<reference evidence="2 3" key="1">
    <citation type="journal article" date="2012" name="J. Bacteriol.">
        <title>Genome sequence of the model hyperthermophilic archaeon Thermococcus litoralis NS-C.</title>
        <authorList>
            <person name="Gardner A.F."/>
            <person name="Kumar S."/>
            <person name="Perler F.B."/>
        </authorList>
    </citation>
    <scope>NUCLEOTIDE SEQUENCE [LARGE SCALE GENOMIC DNA]</scope>
    <source>
        <strain evidence="3">ATCC 51850 / DSM 5473 / JCM 8560 / NS-C</strain>
    </source>
</reference>
<dbReference type="PANTHER" id="PTHR30575:SF0">
    <property type="entry name" value="XAA-ARG DIPEPTIDASE"/>
    <property type="match status" value="1"/>
</dbReference>
<protein>
    <submittedName>
        <fullName evidence="2">Amidohydrolase</fullName>
    </submittedName>
</protein>
<dbReference type="PANTHER" id="PTHR30575">
    <property type="entry name" value="PEPTIDASE M20"/>
    <property type="match status" value="1"/>
</dbReference>
<dbReference type="FunFam" id="3.30.70.360:FF:000004">
    <property type="entry name" value="Peptidase M20 domain-containing protein 2"/>
    <property type="match status" value="1"/>
</dbReference>
<dbReference type="AlphaFoldDB" id="H3ZPE5"/>
<proteinExistence type="predicted"/>
<accession>H3ZPE5</accession>
<gene>
    <name evidence="2" type="ORF">OCC_03978</name>
</gene>
<dbReference type="SUPFAM" id="SSF53187">
    <property type="entry name" value="Zn-dependent exopeptidases"/>
    <property type="match status" value="1"/>
</dbReference>
<name>H3ZPE5_THELN</name>
<sequence>MKSKIKEEIVSFLENNKKRFVEIAQYIWENPELAFEEFKSSKILADTLKEFGFEVERGIADLPTAFVGTWGEGKPVLGLLAEYDALPGLAADGSGKPGHGCGHNLLGTASVAAGIAVKRAMEKYGLKGTIKVFGCPAEEVVLGKVIMAARGVFNGLDAVIQWHPYWENAIRYDSSNAAEIKVYRFYGKSAHAGGTPWEGKSALDAALLFLNSIEFLREHIWEKDRIHYIITKGGDAPNIVPDFAEVAVGIRSYDMKHFVELSERIDKCAIGSTLSTGTKVEIFSKGACYPILPNKVLSSVVYENLRIVGPPKFTKDILKREKLHTNISKFEGWEIGEEWRGMTASTDVGDVSWLVPTSGQLTTACAPIGTPTHSIEFTKYSGRSVGYEGMITAAKVMALSLVDILLNPDVVARAWEEFKMRKKSLEWEYKPLLPAKIESRLDLEIKREELKIENPTRIKNLFNT</sequence>
<feature type="domain" description="Peptidase M20 dimerisation" evidence="1">
    <location>
        <begin position="176"/>
        <end position="267"/>
    </location>
</feature>
<dbReference type="PIRSF" id="PIRSF037227">
    <property type="entry name" value="Aminobenzoyl-glu_utiliz_pB"/>
    <property type="match status" value="1"/>
</dbReference>
<dbReference type="Proteomes" id="UP000015502">
    <property type="component" value="Chromosome"/>
</dbReference>
<dbReference type="GO" id="GO:0016805">
    <property type="term" value="F:dipeptidase activity"/>
    <property type="evidence" value="ECO:0007669"/>
    <property type="project" value="TreeGrafter"/>
</dbReference>
<dbReference type="Pfam" id="PF07687">
    <property type="entry name" value="M20_dimer"/>
    <property type="match status" value="1"/>
</dbReference>